<dbReference type="PANTHER" id="PTHR32385:SF15">
    <property type="entry name" value="INOSITOL PHOSPHOCERAMIDE MANNOSYLTRANSFERASE 1"/>
    <property type="match status" value="1"/>
</dbReference>
<dbReference type="InterPro" id="IPR007577">
    <property type="entry name" value="GlycoTrfase_DXD_sugar-bd_CS"/>
</dbReference>
<gene>
    <name evidence="2" type="ORF">NX722_20740</name>
</gene>
<dbReference type="PANTHER" id="PTHR32385">
    <property type="entry name" value="MANNOSYL PHOSPHORYLINOSITOL CERAMIDE SYNTHASE"/>
    <property type="match status" value="1"/>
</dbReference>
<dbReference type="InterPro" id="IPR029044">
    <property type="entry name" value="Nucleotide-diphossugar_trans"/>
</dbReference>
<evidence type="ECO:0000313" key="3">
    <source>
        <dbReference type="Proteomes" id="UP001209854"/>
    </source>
</evidence>
<keyword evidence="3" id="KW-1185">Reference proteome</keyword>
<dbReference type="SUPFAM" id="SSF53448">
    <property type="entry name" value="Nucleotide-diphospho-sugar transferases"/>
    <property type="match status" value="1"/>
</dbReference>
<sequence>MNKVPKKIHFCWFGESQFNLTIKRCIASWKYHLPDYELVLWNESNFDVESNSFIKSAYRHKKYAFVSDYVRMFALYNQGGIYLDTDVEVFRSFEPLLKYDFFIGLEDIGRFGTSTIGCSAGHWLPEQMLTKYHSLSFDHKNLKKMVNVNIVSNILMEYGFDSKNHEETINNQKKLPIGSFGAAKKNSLPKNVYAKHLFDGSWNKGSKSKLSKSFKYLARGGLLSDINSLIKIIKYH</sequence>
<proteinExistence type="predicted"/>
<evidence type="ECO:0000256" key="1">
    <source>
        <dbReference type="ARBA" id="ARBA00022679"/>
    </source>
</evidence>
<organism evidence="2 3">
    <name type="scientific">Endozoicomonas gorgoniicola</name>
    <dbReference type="NCBI Taxonomy" id="1234144"/>
    <lineage>
        <taxon>Bacteria</taxon>
        <taxon>Pseudomonadati</taxon>
        <taxon>Pseudomonadota</taxon>
        <taxon>Gammaproteobacteria</taxon>
        <taxon>Oceanospirillales</taxon>
        <taxon>Endozoicomonadaceae</taxon>
        <taxon>Endozoicomonas</taxon>
    </lineage>
</organism>
<dbReference type="EMBL" id="JAPFCC010000001">
    <property type="protein sequence ID" value="MCW7555004.1"/>
    <property type="molecule type" value="Genomic_DNA"/>
</dbReference>
<keyword evidence="1" id="KW-0808">Transferase</keyword>
<name>A0ABT3N056_9GAMM</name>
<reference evidence="2 3" key="1">
    <citation type="submission" date="2022-10" db="EMBL/GenBank/DDBJ databases">
        <title>High-quality genome sequences of two octocoral-associated bacteria, Endozoicomonas euniceicola EF212 and Endozoicomonas gorgoniicola PS125.</title>
        <authorList>
            <person name="Chiou Y.-J."/>
            <person name="Chen Y.-H."/>
        </authorList>
    </citation>
    <scope>NUCLEOTIDE SEQUENCE [LARGE SCALE GENOMIC DNA]</scope>
    <source>
        <strain evidence="2 3">PS125</strain>
    </source>
</reference>
<dbReference type="Proteomes" id="UP001209854">
    <property type="component" value="Unassembled WGS sequence"/>
</dbReference>
<comment type="caution">
    <text evidence="2">The sequence shown here is derived from an EMBL/GenBank/DDBJ whole genome shotgun (WGS) entry which is preliminary data.</text>
</comment>
<accession>A0ABT3N056</accession>
<dbReference type="Gene3D" id="3.90.550.20">
    <property type="match status" value="1"/>
</dbReference>
<protein>
    <submittedName>
        <fullName evidence="2">Glycosyltransferase</fullName>
    </submittedName>
</protein>
<dbReference type="RefSeq" id="WP_262564767.1">
    <property type="nucleotide sequence ID" value="NZ_JAPFCC010000001.1"/>
</dbReference>
<evidence type="ECO:0000313" key="2">
    <source>
        <dbReference type="EMBL" id="MCW7555004.1"/>
    </source>
</evidence>
<dbReference type="Pfam" id="PF04488">
    <property type="entry name" value="Gly_transf_sug"/>
    <property type="match status" value="1"/>
</dbReference>
<dbReference type="InterPro" id="IPR051706">
    <property type="entry name" value="Glycosyltransferase_domain"/>
</dbReference>